<evidence type="ECO:0000256" key="14">
    <source>
        <dbReference type="ARBA" id="ARBA00037495"/>
    </source>
</evidence>
<evidence type="ECO:0000256" key="2">
    <source>
        <dbReference type="ARBA" id="ARBA00004486"/>
    </source>
</evidence>
<keyword evidence="13" id="KW-0966">Cell projection</keyword>
<dbReference type="InterPro" id="IPR050111">
    <property type="entry name" value="C-type_lectin/snaclec_domain"/>
</dbReference>
<gene>
    <name evidence="18" type="primary">CD302</name>
</gene>
<evidence type="ECO:0000256" key="15">
    <source>
        <dbReference type="ARBA" id="ARBA00040676"/>
    </source>
</evidence>
<evidence type="ECO:0000259" key="17">
    <source>
        <dbReference type="PROSITE" id="PS50041"/>
    </source>
</evidence>
<dbReference type="GO" id="GO:0030246">
    <property type="term" value="F:carbohydrate binding"/>
    <property type="evidence" value="ECO:0007669"/>
    <property type="project" value="UniProtKB-KW"/>
</dbReference>
<evidence type="ECO:0000256" key="9">
    <source>
        <dbReference type="ARBA" id="ARBA00023136"/>
    </source>
</evidence>
<keyword evidence="5 16" id="KW-0812">Transmembrane</keyword>
<dbReference type="Proteomes" id="UP000002279">
    <property type="component" value="Unplaced"/>
</dbReference>
<dbReference type="Gene3D" id="3.10.100.10">
    <property type="entry name" value="Mannose-Binding Protein A, subunit A"/>
    <property type="match status" value="1"/>
</dbReference>
<reference evidence="18" key="1">
    <citation type="submission" date="2025-08" db="UniProtKB">
        <authorList>
            <consortium name="Ensembl"/>
        </authorList>
    </citation>
    <scope>IDENTIFICATION</scope>
    <source>
        <strain evidence="18">Glennie</strain>
    </source>
</reference>
<dbReference type="PANTHER" id="PTHR22803">
    <property type="entry name" value="MANNOSE, PHOSPHOLIPASE, LECTIN RECEPTOR RELATED"/>
    <property type="match status" value="1"/>
</dbReference>
<dbReference type="OMA" id="RWENVSC"/>
<dbReference type="GO" id="GO:0005938">
    <property type="term" value="C:cell cortex"/>
    <property type="evidence" value="ECO:0007669"/>
    <property type="project" value="UniProtKB-SubCell"/>
</dbReference>
<comment type="function">
    <text evidence="14">Potential multifunctional C-type lectin receptor that may play roles in endocytosis and phagocytosis as well as in cell adhesion and migration.</text>
</comment>
<dbReference type="InParanoid" id="A0A6I8NJX5"/>
<dbReference type="InterPro" id="IPR016186">
    <property type="entry name" value="C-type_lectin-like/link_sf"/>
</dbReference>
<dbReference type="Ensembl" id="ENSOANT00000049342.1">
    <property type="protein sequence ID" value="ENSOANP00000040966.1"/>
    <property type="gene ID" value="ENSOANG00000048417.1"/>
</dbReference>
<evidence type="ECO:0000256" key="8">
    <source>
        <dbReference type="ARBA" id="ARBA00022989"/>
    </source>
</evidence>
<keyword evidence="19" id="KW-1185">Reference proteome</keyword>
<keyword evidence="7" id="KW-0430">Lectin</keyword>
<evidence type="ECO:0000256" key="6">
    <source>
        <dbReference type="ARBA" id="ARBA00022729"/>
    </source>
</evidence>
<keyword evidence="10" id="KW-1015">Disulfide bond</keyword>
<evidence type="ECO:0000313" key="19">
    <source>
        <dbReference type="Proteomes" id="UP000002279"/>
    </source>
</evidence>
<evidence type="ECO:0000256" key="5">
    <source>
        <dbReference type="ARBA" id="ARBA00022692"/>
    </source>
</evidence>
<feature type="transmembrane region" description="Helical" evidence="16">
    <location>
        <begin position="177"/>
        <end position="199"/>
    </location>
</feature>
<accession>A0A6I8NJX5</accession>
<dbReference type="FunCoup" id="A0A6I8NJX5">
    <property type="interactions" value="103"/>
</dbReference>
<evidence type="ECO:0000256" key="10">
    <source>
        <dbReference type="ARBA" id="ARBA00023157"/>
    </source>
</evidence>
<dbReference type="GO" id="GO:0006909">
    <property type="term" value="P:phagocytosis"/>
    <property type="evidence" value="ECO:0007669"/>
    <property type="project" value="Ensembl"/>
</dbReference>
<evidence type="ECO:0000256" key="11">
    <source>
        <dbReference type="ARBA" id="ARBA00023170"/>
    </source>
</evidence>
<keyword evidence="12" id="KW-0325">Glycoprotein</keyword>
<dbReference type="CDD" id="cd00037">
    <property type="entry name" value="CLECT"/>
    <property type="match status" value="1"/>
</dbReference>
<dbReference type="SUPFAM" id="SSF56436">
    <property type="entry name" value="C-type lectin-like"/>
    <property type="match status" value="1"/>
</dbReference>
<evidence type="ECO:0000256" key="12">
    <source>
        <dbReference type="ARBA" id="ARBA00023180"/>
    </source>
</evidence>
<reference evidence="18" key="2">
    <citation type="submission" date="2025-09" db="UniProtKB">
        <authorList>
            <consortium name="Ensembl"/>
        </authorList>
    </citation>
    <scope>IDENTIFICATION</scope>
    <source>
        <strain evidence="18">Glennie</strain>
    </source>
</reference>
<keyword evidence="9 16" id="KW-0472">Membrane</keyword>
<keyword evidence="11" id="KW-0675">Receptor</keyword>
<comment type="subcellular location">
    <subcellularLocation>
        <location evidence="2">Cell projection</location>
        <location evidence="2">Filopodium</location>
    </subcellularLocation>
    <subcellularLocation>
        <location evidence="3">Cytoplasm</location>
        <location evidence="3">Cell cortex</location>
    </subcellularLocation>
    <subcellularLocation>
        <location evidence="1">Membrane</location>
        <topology evidence="1">Single-pass type I membrane protein</topology>
    </subcellularLocation>
</comment>
<organism evidence="18 19">
    <name type="scientific">Ornithorhynchus anatinus</name>
    <name type="common">Duckbill platypus</name>
    <dbReference type="NCBI Taxonomy" id="9258"/>
    <lineage>
        <taxon>Eukaryota</taxon>
        <taxon>Metazoa</taxon>
        <taxon>Chordata</taxon>
        <taxon>Craniata</taxon>
        <taxon>Vertebrata</taxon>
        <taxon>Euteleostomi</taxon>
        <taxon>Mammalia</taxon>
        <taxon>Monotremata</taxon>
        <taxon>Ornithorhynchidae</taxon>
        <taxon>Ornithorhynchus</taxon>
    </lineage>
</organism>
<evidence type="ECO:0000256" key="7">
    <source>
        <dbReference type="ARBA" id="ARBA00022734"/>
    </source>
</evidence>
<dbReference type="Bgee" id="ENSOANG00000048417">
    <property type="expression patterns" value="Expressed in ovary and 8 other cell types or tissues"/>
</dbReference>
<dbReference type="GO" id="GO:0030175">
    <property type="term" value="C:filopodium"/>
    <property type="evidence" value="ECO:0007669"/>
    <property type="project" value="UniProtKB-SubCell"/>
</dbReference>
<proteinExistence type="predicted"/>
<sequence length="236" mass="26638">HPHDGLGSCFGVPCLNNFFVLFYLFGIDCPSTTWIEFRSNCYVFLQGTVGIKNIEDVREQCTGQGADIISIHTKEENTFVLKNFETHWQGPDYVLLGMFYDTDDKSFKWYDQSNMTFSNWTDEEAGEELINTCAFLHTKSGIWKKGSCEVSSMEGSLCKAAAFKQYLSYHKFSHVSITFLVITGSIILAVAGATVWFLYKRNLISNLSSSGSTAFPQPPYSDDCVLVEAEENEYFV</sequence>
<dbReference type="PROSITE" id="PS50041">
    <property type="entry name" value="C_TYPE_LECTIN_2"/>
    <property type="match status" value="1"/>
</dbReference>
<name>A0A6I8NJX5_ORNAN</name>
<dbReference type="FunFam" id="3.10.100.10:FF:000082">
    <property type="entry name" value="CD302 antigen isoform X2"/>
    <property type="match status" value="1"/>
</dbReference>
<dbReference type="InterPro" id="IPR001304">
    <property type="entry name" value="C-type_lectin-like"/>
</dbReference>
<evidence type="ECO:0000256" key="3">
    <source>
        <dbReference type="ARBA" id="ARBA00004544"/>
    </source>
</evidence>
<dbReference type="InterPro" id="IPR016187">
    <property type="entry name" value="CTDL_fold"/>
</dbReference>
<evidence type="ECO:0000313" key="18">
    <source>
        <dbReference type="Ensembl" id="ENSOANP00000040966.1"/>
    </source>
</evidence>
<keyword evidence="4" id="KW-0963">Cytoplasm</keyword>
<feature type="domain" description="C-type lectin" evidence="17">
    <location>
        <begin position="37"/>
        <end position="149"/>
    </location>
</feature>
<dbReference type="AlphaFoldDB" id="A0A6I8NJX5"/>
<keyword evidence="6" id="KW-0732">Signal</keyword>
<dbReference type="GO" id="GO:0038023">
    <property type="term" value="F:signaling receptor activity"/>
    <property type="evidence" value="ECO:0000318"/>
    <property type="project" value="GO_Central"/>
</dbReference>
<dbReference type="SMART" id="SM00034">
    <property type="entry name" value="CLECT"/>
    <property type="match status" value="1"/>
</dbReference>
<protein>
    <recommendedName>
        <fullName evidence="15">CD302 antigen</fullName>
    </recommendedName>
</protein>
<dbReference type="Pfam" id="PF00059">
    <property type="entry name" value="Lectin_C"/>
    <property type="match status" value="1"/>
</dbReference>
<keyword evidence="8 16" id="KW-1133">Transmembrane helix</keyword>
<evidence type="ECO:0000256" key="13">
    <source>
        <dbReference type="ARBA" id="ARBA00023273"/>
    </source>
</evidence>
<dbReference type="GO" id="GO:0016020">
    <property type="term" value="C:membrane"/>
    <property type="evidence" value="ECO:0007669"/>
    <property type="project" value="UniProtKB-SubCell"/>
</dbReference>
<evidence type="ECO:0000256" key="1">
    <source>
        <dbReference type="ARBA" id="ARBA00004479"/>
    </source>
</evidence>
<evidence type="ECO:0000256" key="4">
    <source>
        <dbReference type="ARBA" id="ARBA00022490"/>
    </source>
</evidence>
<evidence type="ECO:0000256" key="16">
    <source>
        <dbReference type="SAM" id="Phobius"/>
    </source>
</evidence>
<dbReference type="GeneTree" id="ENSGT01150000286973"/>